<dbReference type="AlphaFoldDB" id="A0A813FUH0"/>
<sequence length="332" mass="35262">MPPPLQPWRALELSARQPRQVLRQASAGSTSASTHSVITSPPHHGKPQLRPESTSWATTALSDTLTAASAHGSAKEASPLKYFEQAEDGFGEAPRLPGDTRPVVSALSLPSNLRQVFRRKLFAGELQQVKRMLASPGAEGELRQLAAKEFAWALGVGGRVAGKSADCVDLPSALTACELQRSPRLNVIADLVTWNLKQDAKSAIESATGSLLGKTIVDRRRQPGLLGSSSCCQSGKAFRAGGLGGQPGSAGGARCFCLDERRRRGHCRSRRRLHSGHVGGAQAHEGGRERPLCAAAFPRVWQGCGVRGRCGRQNQEGACCSHAVLRGGAPEY</sequence>
<protein>
    <submittedName>
        <fullName evidence="2">Uncharacterized protein</fullName>
    </submittedName>
</protein>
<keyword evidence="3" id="KW-1185">Reference proteome</keyword>
<feature type="non-terminal residue" evidence="2">
    <location>
        <position position="332"/>
    </location>
</feature>
<dbReference type="Proteomes" id="UP000654075">
    <property type="component" value="Unassembled WGS sequence"/>
</dbReference>
<gene>
    <name evidence="2" type="ORF">PGLA1383_LOCUS34847</name>
</gene>
<evidence type="ECO:0000256" key="1">
    <source>
        <dbReference type="SAM" id="MobiDB-lite"/>
    </source>
</evidence>
<feature type="compositionally biased region" description="Low complexity" evidence="1">
    <location>
        <begin position="25"/>
        <end position="36"/>
    </location>
</feature>
<organism evidence="2 3">
    <name type="scientific">Polarella glacialis</name>
    <name type="common">Dinoflagellate</name>
    <dbReference type="NCBI Taxonomy" id="89957"/>
    <lineage>
        <taxon>Eukaryota</taxon>
        <taxon>Sar</taxon>
        <taxon>Alveolata</taxon>
        <taxon>Dinophyceae</taxon>
        <taxon>Suessiales</taxon>
        <taxon>Suessiaceae</taxon>
        <taxon>Polarella</taxon>
    </lineage>
</organism>
<name>A0A813FUH0_POLGL</name>
<accession>A0A813FUH0</accession>
<dbReference type="EMBL" id="CAJNNV010026083">
    <property type="protein sequence ID" value="CAE8617183.1"/>
    <property type="molecule type" value="Genomic_DNA"/>
</dbReference>
<proteinExistence type="predicted"/>
<evidence type="ECO:0000313" key="3">
    <source>
        <dbReference type="Proteomes" id="UP000654075"/>
    </source>
</evidence>
<comment type="caution">
    <text evidence="2">The sequence shown here is derived from an EMBL/GenBank/DDBJ whole genome shotgun (WGS) entry which is preliminary data.</text>
</comment>
<evidence type="ECO:0000313" key="2">
    <source>
        <dbReference type="EMBL" id="CAE8617183.1"/>
    </source>
</evidence>
<feature type="region of interest" description="Disordered" evidence="1">
    <location>
        <begin position="20"/>
        <end position="54"/>
    </location>
</feature>
<reference evidence="2" key="1">
    <citation type="submission" date="2021-02" db="EMBL/GenBank/DDBJ databases">
        <authorList>
            <person name="Dougan E. K."/>
            <person name="Rhodes N."/>
            <person name="Thang M."/>
            <person name="Chan C."/>
        </authorList>
    </citation>
    <scope>NUCLEOTIDE SEQUENCE</scope>
</reference>